<accession>A0ABS8U0Y8</accession>
<proteinExistence type="predicted"/>
<comment type="caution">
    <text evidence="1">The sequence shown here is derived from an EMBL/GenBank/DDBJ whole genome shotgun (WGS) entry which is preliminary data.</text>
</comment>
<evidence type="ECO:0000313" key="1">
    <source>
        <dbReference type="EMBL" id="MCD8739917.1"/>
    </source>
</evidence>
<protein>
    <recommendedName>
        <fullName evidence="3">Cupin domain-containing protein</fullName>
    </recommendedName>
</protein>
<dbReference type="Proteomes" id="UP001199919">
    <property type="component" value="Unassembled WGS sequence"/>
</dbReference>
<keyword evidence="2" id="KW-1185">Reference proteome</keyword>
<dbReference type="RefSeq" id="WP_232176032.1">
    <property type="nucleotide sequence ID" value="NZ_JAJPWV010000001.1"/>
</dbReference>
<gene>
    <name evidence="1" type="ORF">LT679_04835</name>
</gene>
<sequence length="124" mass="14276">MINIKMMEAFKVTRVFADENGDSRFDEVYYPLHEGGPIGYFSEKVAVKELIFRKVVPTYDDFHAAPQRQYVVLLDSGVEIETSTGEKRQFTAGEVLLMEDTKGKGHRSRNLQEHVRSSLFIIFK</sequence>
<reference evidence="1 2" key="1">
    <citation type="submission" date="2021-12" db="EMBL/GenBank/DDBJ databases">
        <title>Mucilaginibacter roseus genome.</title>
        <authorList>
            <person name="Ferreira J.R."/>
            <person name="Newman J.D."/>
        </authorList>
    </citation>
    <scope>NUCLEOTIDE SEQUENCE [LARGE SCALE GENOMIC DNA]</scope>
    <source>
        <strain evidence="1 2">LMG 28454</strain>
    </source>
</reference>
<dbReference type="EMBL" id="JAJPWV010000001">
    <property type="protein sequence ID" value="MCD8739917.1"/>
    <property type="molecule type" value="Genomic_DNA"/>
</dbReference>
<organism evidence="1 2">
    <name type="scientific">Mucilaginibacter roseus</name>
    <dbReference type="NCBI Taxonomy" id="1528868"/>
    <lineage>
        <taxon>Bacteria</taxon>
        <taxon>Pseudomonadati</taxon>
        <taxon>Bacteroidota</taxon>
        <taxon>Sphingobacteriia</taxon>
        <taxon>Sphingobacteriales</taxon>
        <taxon>Sphingobacteriaceae</taxon>
        <taxon>Mucilaginibacter</taxon>
    </lineage>
</organism>
<name>A0ABS8U0Y8_9SPHI</name>
<evidence type="ECO:0008006" key="3">
    <source>
        <dbReference type="Google" id="ProtNLM"/>
    </source>
</evidence>
<evidence type="ECO:0000313" key="2">
    <source>
        <dbReference type="Proteomes" id="UP001199919"/>
    </source>
</evidence>